<evidence type="ECO:0000313" key="3">
    <source>
        <dbReference type="Proteomes" id="UP000548326"/>
    </source>
</evidence>
<dbReference type="Proteomes" id="UP000548326">
    <property type="component" value="Unassembled WGS sequence"/>
</dbReference>
<feature type="domain" description="DUF4142" evidence="1">
    <location>
        <begin position="42"/>
        <end position="170"/>
    </location>
</feature>
<evidence type="ECO:0000313" key="2">
    <source>
        <dbReference type="EMBL" id="MBB6126588.1"/>
    </source>
</evidence>
<dbReference type="EMBL" id="JACHCA010000002">
    <property type="protein sequence ID" value="MBB6126588.1"/>
    <property type="molecule type" value="Genomic_DNA"/>
</dbReference>
<name>A0A841JDA9_9SPHI</name>
<dbReference type="Gene3D" id="1.20.1260.10">
    <property type="match status" value="1"/>
</dbReference>
<protein>
    <submittedName>
        <fullName evidence="2">Putative membrane protein</fullName>
    </submittedName>
</protein>
<gene>
    <name evidence="2" type="ORF">HDF22_000693</name>
</gene>
<accession>A0A841JDA9</accession>
<reference evidence="2 3" key="1">
    <citation type="submission" date="2020-08" db="EMBL/GenBank/DDBJ databases">
        <title>Genomic Encyclopedia of Type Strains, Phase IV (KMG-V): Genome sequencing to study the core and pangenomes of soil and plant-associated prokaryotes.</title>
        <authorList>
            <person name="Whitman W."/>
        </authorList>
    </citation>
    <scope>NUCLEOTIDE SEQUENCE [LARGE SCALE GENOMIC DNA]</scope>
    <source>
        <strain evidence="2 3">MP601</strain>
    </source>
</reference>
<comment type="caution">
    <text evidence="2">The sequence shown here is derived from an EMBL/GenBank/DDBJ whole genome shotgun (WGS) entry which is preliminary data.</text>
</comment>
<dbReference type="InterPro" id="IPR012347">
    <property type="entry name" value="Ferritin-like"/>
</dbReference>
<dbReference type="RefSeq" id="WP_183585685.1">
    <property type="nucleotide sequence ID" value="NZ_JACHCA010000002.1"/>
</dbReference>
<dbReference type="InterPro" id="IPR025419">
    <property type="entry name" value="DUF4142"/>
</dbReference>
<dbReference type="PROSITE" id="PS51257">
    <property type="entry name" value="PROKAR_LIPOPROTEIN"/>
    <property type="match status" value="1"/>
</dbReference>
<evidence type="ECO:0000259" key="1">
    <source>
        <dbReference type="Pfam" id="PF13628"/>
    </source>
</evidence>
<dbReference type="Pfam" id="PF13628">
    <property type="entry name" value="DUF4142"/>
    <property type="match status" value="1"/>
</dbReference>
<organism evidence="2 3">
    <name type="scientific">Mucilaginibacter lappiensis</name>
    <dbReference type="NCBI Taxonomy" id="354630"/>
    <lineage>
        <taxon>Bacteria</taxon>
        <taxon>Pseudomonadati</taxon>
        <taxon>Bacteroidota</taxon>
        <taxon>Sphingobacteriia</taxon>
        <taxon>Sphingobacteriales</taxon>
        <taxon>Sphingobacteriaceae</taxon>
        <taxon>Mucilaginibacter</taxon>
    </lineage>
</organism>
<proteinExistence type="predicted"/>
<sequence>MKQIAGILTGLIALVLIQGCTGSQHPNNYNDKPLVDDKGLVFLNSGTETGLTMIKISGLPVSNSKNQQVIQFAQKINGDNTKLVAELKKMKTDNFVSSEDSISDKHQQMISRLAKMHDAPFDKACLQEIINGQQQLISLFEHATHNGNANVVDFAKIKLPDLRARLELEKTLVAVLK</sequence>
<dbReference type="AlphaFoldDB" id="A0A841JDA9"/>